<dbReference type="PANTHER" id="PTHR42781:SF4">
    <property type="entry name" value="SPERMIDINE_PUTRESCINE IMPORT ATP-BINDING PROTEIN POTA"/>
    <property type="match status" value="1"/>
</dbReference>
<dbReference type="SUPFAM" id="SSF52540">
    <property type="entry name" value="P-loop containing nucleoside triphosphate hydrolases"/>
    <property type="match status" value="1"/>
</dbReference>
<dbReference type="AlphaFoldDB" id="A0A449A443"/>
<keyword evidence="5" id="KW-1185">Reference proteome</keyword>
<sequence>MYGLKLKRVPKDKDKISQKTIDRYQKKLVQWEAKAAAKISKLQEKQDQYEKELEALNEETKEYKKRLTWLDDSDFEYSYWENYVSEKSKAFENRHFKRKLTNEETQEAINKIIEIVGLKGNEKRSINELSGGMKQRVALARSLVIEPEILLLDEPLSALDAKIRKKMQILLRNRATRTWSYIYFCYSRPKRSFRTFRSHCCYAWWKNWAIWYT</sequence>
<dbReference type="EC" id="3.6.3.31" evidence="4"/>
<evidence type="ECO:0000313" key="5">
    <source>
        <dbReference type="Proteomes" id="UP000290568"/>
    </source>
</evidence>
<dbReference type="InterPro" id="IPR003439">
    <property type="entry name" value="ABC_transporter-like_ATP-bd"/>
</dbReference>
<dbReference type="InterPro" id="IPR050093">
    <property type="entry name" value="ABC_SmlMolc_Importer"/>
</dbReference>
<name>A0A449A443_9BACT</name>
<keyword evidence="4" id="KW-0067">ATP-binding</keyword>
<feature type="domain" description="ABC transporter" evidence="3">
    <location>
        <begin position="59"/>
        <end position="156"/>
    </location>
</feature>
<evidence type="ECO:0000259" key="3">
    <source>
        <dbReference type="Pfam" id="PF00005"/>
    </source>
</evidence>
<keyword evidence="4" id="KW-0378">Hydrolase</keyword>
<proteinExistence type="predicted"/>
<feature type="coiled-coil region" evidence="2">
    <location>
        <begin position="21"/>
        <end position="66"/>
    </location>
</feature>
<keyword evidence="1" id="KW-0813">Transport</keyword>
<dbReference type="GO" id="GO:0005524">
    <property type="term" value="F:ATP binding"/>
    <property type="evidence" value="ECO:0007669"/>
    <property type="project" value="UniProtKB-KW"/>
</dbReference>
<dbReference type="Proteomes" id="UP000290568">
    <property type="component" value="Chromosome"/>
</dbReference>
<dbReference type="EMBL" id="LR214950">
    <property type="protein sequence ID" value="VEU59050.1"/>
    <property type="molecule type" value="Genomic_DNA"/>
</dbReference>
<dbReference type="InterPro" id="IPR027417">
    <property type="entry name" value="P-loop_NTPase"/>
</dbReference>
<keyword evidence="2" id="KW-0175">Coiled coil</keyword>
<gene>
    <name evidence="4" type="primary">potA_5</name>
    <name evidence="4" type="ORF">NCTC10183_00842</name>
</gene>
<reference evidence="4 5" key="1">
    <citation type="submission" date="2019-01" db="EMBL/GenBank/DDBJ databases">
        <authorList>
            <consortium name="Pathogen Informatics"/>
        </authorList>
    </citation>
    <scope>NUCLEOTIDE SEQUENCE [LARGE SCALE GENOMIC DNA]</scope>
    <source>
        <strain evidence="4 5">NCTC10183</strain>
    </source>
</reference>
<dbReference type="Pfam" id="PF00005">
    <property type="entry name" value="ABC_tran"/>
    <property type="match status" value="1"/>
</dbReference>
<organism evidence="4 5">
    <name type="scientific">Mycoplasmopsis gallinacea</name>
    <dbReference type="NCBI Taxonomy" id="29556"/>
    <lineage>
        <taxon>Bacteria</taxon>
        <taxon>Bacillati</taxon>
        <taxon>Mycoplasmatota</taxon>
        <taxon>Mycoplasmoidales</taxon>
        <taxon>Metamycoplasmataceae</taxon>
        <taxon>Mycoplasmopsis</taxon>
    </lineage>
</organism>
<dbReference type="GO" id="GO:0016887">
    <property type="term" value="F:ATP hydrolysis activity"/>
    <property type="evidence" value="ECO:0007669"/>
    <property type="project" value="InterPro"/>
</dbReference>
<accession>A0A449A443</accession>
<protein>
    <submittedName>
        <fullName evidence="4">ABC transporter ATP-binding protein</fullName>
        <ecNumber evidence="4">3.6.3.31</ecNumber>
    </submittedName>
</protein>
<keyword evidence="4" id="KW-0547">Nucleotide-binding</keyword>
<dbReference type="InterPro" id="IPR017871">
    <property type="entry name" value="ABC_transporter-like_CS"/>
</dbReference>
<dbReference type="PANTHER" id="PTHR42781">
    <property type="entry name" value="SPERMIDINE/PUTRESCINE IMPORT ATP-BINDING PROTEIN POTA"/>
    <property type="match status" value="1"/>
</dbReference>
<dbReference type="Gene3D" id="3.40.50.300">
    <property type="entry name" value="P-loop containing nucleotide triphosphate hydrolases"/>
    <property type="match status" value="1"/>
</dbReference>
<evidence type="ECO:0000256" key="1">
    <source>
        <dbReference type="ARBA" id="ARBA00022448"/>
    </source>
</evidence>
<evidence type="ECO:0000313" key="4">
    <source>
        <dbReference type="EMBL" id="VEU59050.1"/>
    </source>
</evidence>
<dbReference type="PROSITE" id="PS00211">
    <property type="entry name" value="ABC_TRANSPORTER_1"/>
    <property type="match status" value="1"/>
</dbReference>
<evidence type="ECO:0000256" key="2">
    <source>
        <dbReference type="SAM" id="Coils"/>
    </source>
</evidence>